<evidence type="ECO:0000313" key="1">
    <source>
        <dbReference type="EnsemblMetazoa" id="ENSAATROPP014284"/>
    </source>
</evidence>
<proteinExistence type="predicted"/>
<dbReference type="Proteomes" id="UP000075880">
    <property type="component" value="Unassembled WGS sequence"/>
</dbReference>
<dbReference type="EnsemblMetazoa" id="ENSAATROPT016260">
    <property type="protein sequence ID" value="ENSAATROPP014284"/>
    <property type="gene ID" value="ENSAATROPG013303"/>
</dbReference>
<keyword evidence="2" id="KW-1185">Reference proteome</keyword>
<name>A0AAG5DU20_ANOAO</name>
<sequence>MEPRQIILNISTQFPFYNTTIALDFSYQPVCLY</sequence>
<protein>
    <submittedName>
        <fullName evidence="1">Uncharacterized protein</fullName>
    </submittedName>
</protein>
<dbReference type="AlphaFoldDB" id="A0AAG5DU20"/>
<evidence type="ECO:0000313" key="2">
    <source>
        <dbReference type="Proteomes" id="UP000075880"/>
    </source>
</evidence>
<reference evidence="1" key="1">
    <citation type="submission" date="2024-04" db="UniProtKB">
        <authorList>
            <consortium name="EnsemblMetazoa"/>
        </authorList>
    </citation>
    <scope>IDENTIFICATION</scope>
    <source>
        <strain evidence="1">EBRO</strain>
    </source>
</reference>
<accession>A0AAG5DU20</accession>
<organism evidence="1 2">
    <name type="scientific">Anopheles atroparvus</name>
    <name type="common">European mosquito</name>
    <dbReference type="NCBI Taxonomy" id="41427"/>
    <lineage>
        <taxon>Eukaryota</taxon>
        <taxon>Metazoa</taxon>
        <taxon>Ecdysozoa</taxon>
        <taxon>Arthropoda</taxon>
        <taxon>Hexapoda</taxon>
        <taxon>Insecta</taxon>
        <taxon>Pterygota</taxon>
        <taxon>Neoptera</taxon>
        <taxon>Endopterygota</taxon>
        <taxon>Diptera</taxon>
        <taxon>Nematocera</taxon>
        <taxon>Culicoidea</taxon>
        <taxon>Culicidae</taxon>
        <taxon>Anophelinae</taxon>
        <taxon>Anopheles</taxon>
    </lineage>
</organism>